<dbReference type="AlphaFoldDB" id="A0A7V3ZYZ7"/>
<dbReference type="PANTHER" id="PTHR41775">
    <property type="entry name" value="SECRETED PROTEIN-RELATED"/>
    <property type="match status" value="1"/>
</dbReference>
<organism evidence="1">
    <name type="scientific">candidate division WOR-3 bacterium</name>
    <dbReference type="NCBI Taxonomy" id="2052148"/>
    <lineage>
        <taxon>Bacteria</taxon>
        <taxon>Bacteria division WOR-3</taxon>
    </lineage>
</organism>
<dbReference type="InterPro" id="IPR028994">
    <property type="entry name" value="Integrin_alpha_N"/>
</dbReference>
<comment type="caution">
    <text evidence="1">The sequence shown here is derived from an EMBL/GenBank/DDBJ whole genome shotgun (WGS) entry which is preliminary data.</text>
</comment>
<gene>
    <name evidence="1" type="ORF">ENU66_07905</name>
</gene>
<dbReference type="EMBL" id="DTDJ01000047">
    <property type="protein sequence ID" value="HGL18234.1"/>
    <property type="molecule type" value="Genomic_DNA"/>
</dbReference>
<reference evidence="1" key="1">
    <citation type="journal article" date="2020" name="mSystems">
        <title>Genome- and Community-Level Interaction Insights into Carbon Utilization and Element Cycling Functions of Hydrothermarchaeota in Hydrothermal Sediment.</title>
        <authorList>
            <person name="Zhou Z."/>
            <person name="Liu Y."/>
            <person name="Xu W."/>
            <person name="Pan J."/>
            <person name="Luo Z.H."/>
            <person name="Li M."/>
        </authorList>
    </citation>
    <scope>NUCLEOTIDE SEQUENCE [LARGE SCALE GENOMIC DNA]</scope>
    <source>
        <strain evidence="1">SpSt-69</strain>
    </source>
</reference>
<evidence type="ECO:0000313" key="1">
    <source>
        <dbReference type="EMBL" id="HGL18234.1"/>
    </source>
</evidence>
<accession>A0A7V3ZYZ7</accession>
<proteinExistence type="predicted"/>
<protein>
    <recommendedName>
        <fullName evidence="2">T9SS type A sorting domain-containing protein</fullName>
    </recommendedName>
</protein>
<name>A0A7V3ZYZ7_UNCW3</name>
<evidence type="ECO:0008006" key="2">
    <source>
        <dbReference type="Google" id="ProtNLM"/>
    </source>
</evidence>
<sequence>MLLLFLLANYWIIPYKNYEPYREQKLLRNFYQKEAKVQSVFSRFKLANPEFHPQLQKVKNFSKNRRDKQQIVIRVLALRVEFEEEIPDDPRTTGNGLFQKTSNGENPIIGLDCNGRPYYNPYYDPPHDWTYFNNQMRALASYVYAATYGKVRLEWIVKPDSGLPAYKVPHPIAYYGDTTQMELGLVTFLRDAFRAADEDPSISFEDLDGNGIKDYLEGIWVRYIIFHAGSAWQTDWIGDTPYDLAAVTVPPGALEYYLGRSYLVLNNGRDTVYDACILPETMSQDGLEIKLQGTLFHESGHNLFLLPDLYDTYGRGAGIGAFGIMTTGPYLEAEGVPSGIIPPFPNAWERMFMDFILKVIYGEGFLDENVVVTVKPGQVFQEISLFPLQIPVDSFVMEKTSPGLYYVYGNFLENPYSKPRVVKIPINSKEYFLIQNLATNIELNDFENCGDTIRVSGRWSNGVVVDFRGENDYLLPGDGLLVFHVDEEIIWNNYATNTVNAVRPMGVYILEADHVQDFQRFNWDFSPYAYCWFGSPYDLYFEGNNTVISSTTLPSSADNQGNKTYIEIFDISPKGYEMKFKVRLENTLSPFPIRIGYSVVDSNSSRMVIDEPYESFLEGKDTLLIALQNIYRKSIALSTLDTTIVDSFGLVSIVNYEGFVTLADTLKNVRFIKEPAIEDVNDDGYLDFLCAVNKSRIILYTTKDSNEDGKPDIVFSRMMPEEIVSVPSIFEFSGQKVLGVGLLDNKYYLLKPNGDTLFVLNTGAPAINVPATNGILLVYQSVDGRFLILTERFETYIVGSSNLTPSACSPVFIYDSTNGNYRIISVNGLGELKVYNEIGEVLNQRRFAEYPLNGIAIGDLDADGNEDIVYVSKEYLVAVSKELAPISKFPKRIDTARVFQPLLADLDGDGFEEIVLPTDKGIHVYGYLQRDSMNYYPVSKGLNSNPFIENINKDDVLELIYITSDGYIYAFPLPTLRSAWRHFGYSSAHNPFKVISKISDTVPSMEELVPLAYVYPNPVFAPYLTFRFKAQKKGKLDITIYDFSGKKIKEASFNFNGEVVEEKPIFVGDLGTDIYTLKAVFNIDGKAIVKKVRFIIGKKG</sequence>
<dbReference type="SUPFAM" id="SSF69318">
    <property type="entry name" value="Integrin alpha N-terminal domain"/>
    <property type="match status" value="1"/>
</dbReference>
<dbReference type="PANTHER" id="PTHR41775:SF1">
    <property type="entry name" value="PEPTIDASE M6-LIKE DOMAIN-CONTAINING PROTEIN"/>
    <property type="match status" value="1"/>
</dbReference>